<comment type="caution">
    <text evidence="1">The sequence shown here is derived from an EMBL/GenBank/DDBJ whole genome shotgun (WGS) entry which is preliminary data.</text>
</comment>
<proteinExistence type="predicted"/>
<sequence length="804" mass="91836">MPLEVLAAVSLAGNIVQFTESIKNIISTGKRLSQHGDTQRRIELEVIAQEIQKLASDVTVQCQVDTTKLADDGGSIRVLSAMCKDVAGELLEVLERLKIKAEKGTSKRFLETFYIALQTEWRKEKIDELLDRLDRIQNNIQIHVSRDSQQRILSELVRLKNDNYRLKLQRDEDISKIIRQVQKVQENLESDAKKRFRSGTEVGGPEALILAHAASEGVQYCVEQAIIEQLRFDSIYDRYTTLRRAHDRTLTWLLDVNGQRSPATFSDWCKSNSDTFWVTGKPGSGKSTLMKFLCEDPRTAELLRSWANPRRLVTANYFFWNMAKNPLQKSQEGLLRSLIYQILQQCPEYTLKIHYMATTSQRCGLNEAKGWGHNVACISEFKVTLTVPALANMLEALCKLLAQSSIKLCLFIDGLDEYTGSPDDIISLISRLASPGDVKICLSSRPWNKFENTYGSDGAEKLAMQDFNAVDITAYVEDNLVNSEAYQELEDYDIRSPELVHQIVSSANGVFLWVFLVVRSLKEGLENGDRIIDLQNRLNLYPTDLNEYFERILFSDVDHFYRRQSAEMLLVTLGGYGDLPLLAYWYMGEEENDPDYAMKMKSKQLSIQLINARLKTMRIRLNTYSKGLLEDQFVMPSSDSESLPSSVLFNVRVCFLHRTVRDYLLHEDTNNMLKMWCKGDFDPHETIAKALLAQVKVSPCGNEYHGTNSPISYLCTTLKDHCNATSRPISHILRELKKVSGSDWNLDNALRSEMPTRQLSESTFSHGEIDIGTGQREQLVKHRRSNSRRTVEKVAQWFSKLKPR</sequence>
<keyword evidence="2" id="KW-1185">Reference proteome</keyword>
<protein>
    <submittedName>
        <fullName evidence="1">Uncharacterized protein</fullName>
    </submittedName>
</protein>
<reference evidence="1 2" key="1">
    <citation type="journal article" date="2022" name="New Phytol.">
        <title>Ecological generalism drives hyperdiversity of secondary metabolite gene clusters in xylarialean endophytes.</title>
        <authorList>
            <person name="Franco M.E.E."/>
            <person name="Wisecaver J.H."/>
            <person name="Arnold A.E."/>
            <person name="Ju Y.M."/>
            <person name="Slot J.C."/>
            <person name="Ahrendt S."/>
            <person name="Moore L.P."/>
            <person name="Eastman K.E."/>
            <person name="Scott K."/>
            <person name="Konkel Z."/>
            <person name="Mondo S.J."/>
            <person name="Kuo A."/>
            <person name="Hayes R.D."/>
            <person name="Haridas S."/>
            <person name="Andreopoulos B."/>
            <person name="Riley R."/>
            <person name="LaButti K."/>
            <person name="Pangilinan J."/>
            <person name="Lipzen A."/>
            <person name="Amirebrahimi M."/>
            <person name="Yan J."/>
            <person name="Adam C."/>
            <person name="Keymanesh K."/>
            <person name="Ng V."/>
            <person name="Louie K."/>
            <person name="Northen T."/>
            <person name="Drula E."/>
            <person name="Henrissat B."/>
            <person name="Hsieh H.M."/>
            <person name="Youens-Clark K."/>
            <person name="Lutzoni F."/>
            <person name="Miadlikowska J."/>
            <person name="Eastwood D.C."/>
            <person name="Hamelin R.C."/>
            <person name="Grigoriev I.V."/>
            <person name="U'Ren J.M."/>
        </authorList>
    </citation>
    <scope>NUCLEOTIDE SEQUENCE [LARGE SCALE GENOMIC DNA]</scope>
    <source>
        <strain evidence="1 2">CBS 119005</strain>
    </source>
</reference>
<dbReference type="Proteomes" id="UP001497700">
    <property type="component" value="Unassembled WGS sequence"/>
</dbReference>
<evidence type="ECO:0000313" key="1">
    <source>
        <dbReference type="EMBL" id="KAI4859835.1"/>
    </source>
</evidence>
<name>A0ACB9YLX9_9PEZI</name>
<organism evidence="1 2">
    <name type="scientific">Hypoxylon rubiginosum</name>
    <dbReference type="NCBI Taxonomy" id="110542"/>
    <lineage>
        <taxon>Eukaryota</taxon>
        <taxon>Fungi</taxon>
        <taxon>Dikarya</taxon>
        <taxon>Ascomycota</taxon>
        <taxon>Pezizomycotina</taxon>
        <taxon>Sordariomycetes</taxon>
        <taxon>Xylariomycetidae</taxon>
        <taxon>Xylariales</taxon>
        <taxon>Hypoxylaceae</taxon>
        <taxon>Hypoxylon</taxon>
    </lineage>
</organism>
<gene>
    <name evidence="1" type="ORF">F4820DRAFT_438659</name>
</gene>
<dbReference type="EMBL" id="MU393611">
    <property type="protein sequence ID" value="KAI4859835.1"/>
    <property type="molecule type" value="Genomic_DNA"/>
</dbReference>
<evidence type="ECO:0000313" key="2">
    <source>
        <dbReference type="Proteomes" id="UP001497700"/>
    </source>
</evidence>
<accession>A0ACB9YLX9</accession>